<dbReference type="AlphaFoldDB" id="A0A8H6VV54"/>
<keyword evidence="8" id="KW-1185">Reference proteome</keyword>
<dbReference type="RefSeq" id="XP_037216400.1">
    <property type="nucleotide sequence ID" value="XM_037367006.1"/>
</dbReference>
<dbReference type="GeneID" id="59349522"/>
<dbReference type="GO" id="GO:0031418">
    <property type="term" value="F:L-ascorbic acid binding"/>
    <property type="evidence" value="ECO:0007669"/>
    <property type="project" value="InterPro"/>
</dbReference>
<gene>
    <name evidence="7" type="ORF">MIND_01041900</name>
</gene>
<evidence type="ECO:0000256" key="5">
    <source>
        <dbReference type="ARBA" id="ARBA00023004"/>
    </source>
</evidence>
<dbReference type="GO" id="GO:0005506">
    <property type="term" value="F:iron ion binding"/>
    <property type="evidence" value="ECO:0007669"/>
    <property type="project" value="InterPro"/>
</dbReference>
<accession>A0A8H6VV54</accession>
<sequence length="211" mass="23689">MKTPTFPEISTKSDLECRTVLDNQILVIDNILSVAECKAFVKHIDSLPLELTPPKKRGEAERHNHRISVTSKDFAVKLFSVLEPHLPLFLPMRGKKGAARAAHSCNSNIRMYKYDASQYFGQVGQPHYDDDCKDALTGDKSEWTLLIYLTGCEDGVEGGETVFYQGKQAVKPPLTRGTALLHRHGRECLLHEGSSVLKGTKYVLRSDIMFR</sequence>
<dbReference type="InterPro" id="IPR045054">
    <property type="entry name" value="P4HA-like"/>
</dbReference>
<feature type="domain" description="Prolyl 4-hydroxylase alpha subunit" evidence="6">
    <location>
        <begin position="23"/>
        <end position="209"/>
    </location>
</feature>
<evidence type="ECO:0000259" key="6">
    <source>
        <dbReference type="SMART" id="SM00702"/>
    </source>
</evidence>
<comment type="cofactor">
    <cofactor evidence="1">
        <name>L-ascorbate</name>
        <dbReference type="ChEBI" id="CHEBI:38290"/>
    </cofactor>
</comment>
<name>A0A8H6VV54_9AGAR</name>
<dbReference type="Gene3D" id="2.60.120.620">
    <property type="entry name" value="q2cbj1_9rhob like domain"/>
    <property type="match status" value="1"/>
</dbReference>
<keyword evidence="2" id="KW-0479">Metal-binding</keyword>
<dbReference type="EMBL" id="JACAZF010000009">
    <property type="protein sequence ID" value="KAF7295037.1"/>
    <property type="molecule type" value="Genomic_DNA"/>
</dbReference>
<dbReference type="Proteomes" id="UP000636479">
    <property type="component" value="Unassembled WGS sequence"/>
</dbReference>
<keyword evidence="5" id="KW-0408">Iron</keyword>
<dbReference type="GO" id="GO:0005783">
    <property type="term" value="C:endoplasmic reticulum"/>
    <property type="evidence" value="ECO:0007669"/>
    <property type="project" value="TreeGrafter"/>
</dbReference>
<keyword evidence="4" id="KW-0560">Oxidoreductase</keyword>
<dbReference type="GO" id="GO:0004656">
    <property type="term" value="F:procollagen-proline 4-dioxygenase activity"/>
    <property type="evidence" value="ECO:0007669"/>
    <property type="project" value="TreeGrafter"/>
</dbReference>
<dbReference type="PANTHER" id="PTHR10869">
    <property type="entry name" value="PROLYL 4-HYDROXYLASE ALPHA SUBUNIT"/>
    <property type="match status" value="1"/>
</dbReference>
<protein>
    <submittedName>
        <fullName evidence="7">Fe2OG dioxygenase domain-containing protein</fullName>
    </submittedName>
</protein>
<comment type="caution">
    <text evidence="7">The sequence shown here is derived from an EMBL/GenBank/DDBJ whole genome shotgun (WGS) entry which is preliminary data.</text>
</comment>
<proteinExistence type="predicted"/>
<keyword evidence="3 7" id="KW-0223">Dioxygenase</keyword>
<organism evidence="7 8">
    <name type="scientific">Mycena indigotica</name>
    <dbReference type="NCBI Taxonomy" id="2126181"/>
    <lineage>
        <taxon>Eukaryota</taxon>
        <taxon>Fungi</taxon>
        <taxon>Dikarya</taxon>
        <taxon>Basidiomycota</taxon>
        <taxon>Agaricomycotina</taxon>
        <taxon>Agaricomycetes</taxon>
        <taxon>Agaricomycetidae</taxon>
        <taxon>Agaricales</taxon>
        <taxon>Marasmiineae</taxon>
        <taxon>Mycenaceae</taxon>
        <taxon>Mycena</taxon>
    </lineage>
</organism>
<evidence type="ECO:0000313" key="8">
    <source>
        <dbReference type="Proteomes" id="UP000636479"/>
    </source>
</evidence>
<evidence type="ECO:0000256" key="3">
    <source>
        <dbReference type="ARBA" id="ARBA00022964"/>
    </source>
</evidence>
<evidence type="ECO:0000256" key="4">
    <source>
        <dbReference type="ARBA" id="ARBA00023002"/>
    </source>
</evidence>
<reference evidence="7" key="1">
    <citation type="submission" date="2020-05" db="EMBL/GenBank/DDBJ databases">
        <title>Mycena genomes resolve the evolution of fungal bioluminescence.</title>
        <authorList>
            <person name="Tsai I.J."/>
        </authorList>
    </citation>
    <scope>NUCLEOTIDE SEQUENCE</scope>
    <source>
        <strain evidence="7">171206Taipei</strain>
    </source>
</reference>
<dbReference type="OrthoDB" id="69177at2759"/>
<evidence type="ECO:0000256" key="1">
    <source>
        <dbReference type="ARBA" id="ARBA00001961"/>
    </source>
</evidence>
<evidence type="ECO:0000256" key="2">
    <source>
        <dbReference type="ARBA" id="ARBA00022723"/>
    </source>
</evidence>
<dbReference type="PANTHER" id="PTHR10869:SF236">
    <property type="entry name" value="PROLYL 4-HYDROXYLASE ALPHA SUBUNIT DOMAIN-CONTAINING PROTEIN"/>
    <property type="match status" value="1"/>
</dbReference>
<evidence type="ECO:0000313" key="7">
    <source>
        <dbReference type="EMBL" id="KAF7295037.1"/>
    </source>
</evidence>
<dbReference type="SMART" id="SM00702">
    <property type="entry name" value="P4Hc"/>
    <property type="match status" value="1"/>
</dbReference>
<dbReference type="InterPro" id="IPR006620">
    <property type="entry name" value="Pro_4_hyd_alph"/>
</dbReference>